<dbReference type="Pfam" id="PF00025">
    <property type="entry name" value="Arf"/>
    <property type="match status" value="1"/>
</dbReference>
<sequence>MNKLSKWLFGERCFRVLLLGEDGCGKTTFIHRLKFNEATEDPPPTADFYVETVTYPSLCEWALWESTRKLLPLIRKIQSPQTLVIWLHDCEGPTTLPWGFSSFLQEMRETGCRYIWVALNKQDTSGAKEHIQEIRRMYEKELDMFRNSISSRVLTHKLSGKTGEGLIEVLDEMHTVAVYRNFSVFKQMEESAPSKPETTEMDVEEMRSVIEKEIAEDTLDPDAFWELLMTGERPAWNHYNSLKAGYLIILESARRKNASQMAEDFKIHLNRLRKNAPEIFHNDKLPVFWILQLQHAIRQYRLHTMAEDLPSPNDFQRVLRHSPSLMNMDLWKGYYPYGPGFRPTAAPPLCLLPTDTYYLRDPAIVPAAEKGPDKLIRYAFAVLRYVRRSDMTRRDIFAQALATLQQTTMRLRTLDSSIPPYSETQTYFWLQMVHAALRCEARTEKSDALKTYDEFNETFELGETSWGKYYSEKLWNSIGARSHVVLPDIKPLPDVIALSGKKIDIQRPESSKTSELPSIEELSFRAAMIIHEAKESPSELPTPGHAHILFYLYTNLSTEVADPHKPLRLGQKANVLLTDVSRPMGSDTHGNFWIQQVGVAISHAVIDRGLSTFDGFITNNLHLVFEDLPRIYYSPGVWTSPAARDSIVAPDRRKMEMIVELSEIESPTETDNGTEGEDWVHV</sequence>
<dbReference type="SUPFAM" id="SSF52540">
    <property type="entry name" value="P-loop containing nucleoside triphosphate hydrolases"/>
    <property type="match status" value="1"/>
</dbReference>
<comment type="caution">
    <text evidence="3">The sequence shown here is derived from an EMBL/GenBank/DDBJ whole genome shotgun (WGS) entry which is preliminary data.</text>
</comment>
<dbReference type="SMART" id="SM00177">
    <property type="entry name" value="ARF"/>
    <property type="match status" value="1"/>
</dbReference>
<organism evidence="3 4">
    <name type="scientific">Aspergillus cavernicola</name>
    <dbReference type="NCBI Taxonomy" id="176166"/>
    <lineage>
        <taxon>Eukaryota</taxon>
        <taxon>Fungi</taxon>
        <taxon>Dikarya</taxon>
        <taxon>Ascomycota</taxon>
        <taxon>Pezizomycotina</taxon>
        <taxon>Eurotiomycetes</taxon>
        <taxon>Eurotiomycetidae</taxon>
        <taxon>Eurotiales</taxon>
        <taxon>Aspergillaceae</taxon>
        <taxon>Aspergillus</taxon>
        <taxon>Aspergillus subgen. Nidulantes</taxon>
    </lineage>
</organism>
<keyword evidence="2" id="KW-0342">GTP-binding</keyword>
<dbReference type="InterPro" id="IPR006689">
    <property type="entry name" value="Small_GTPase_ARF/SAR"/>
</dbReference>
<gene>
    <name evidence="3" type="ORF">BDW59DRAFT_161431</name>
</gene>
<dbReference type="InterPro" id="IPR024156">
    <property type="entry name" value="Small_GTPase_ARF"/>
</dbReference>
<evidence type="ECO:0000256" key="1">
    <source>
        <dbReference type="ARBA" id="ARBA00022741"/>
    </source>
</evidence>
<evidence type="ECO:0000313" key="4">
    <source>
        <dbReference type="Proteomes" id="UP001610335"/>
    </source>
</evidence>
<accession>A0ABR4IDF0</accession>
<evidence type="ECO:0000256" key="2">
    <source>
        <dbReference type="ARBA" id="ARBA00023134"/>
    </source>
</evidence>
<dbReference type="PANTHER" id="PTHR11711">
    <property type="entry name" value="ADP RIBOSYLATION FACTOR-RELATED"/>
    <property type="match status" value="1"/>
</dbReference>
<evidence type="ECO:0000313" key="3">
    <source>
        <dbReference type="EMBL" id="KAL2825759.1"/>
    </source>
</evidence>
<keyword evidence="4" id="KW-1185">Reference proteome</keyword>
<dbReference type="Proteomes" id="UP001610335">
    <property type="component" value="Unassembled WGS sequence"/>
</dbReference>
<dbReference type="InterPro" id="IPR027417">
    <property type="entry name" value="P-loop_NTPase"/>
</dbReference>
<reference evidence="3 4" key="1">
    <citation type="submission" date="2024-07" db="EMBL/GenBank/DDBJ databases">
        <title>Section-level genome sequencing and comparative genomics of Aspergillus sections Usti and Cavernicolus.</title>
        <authorList>
            <consortium name="Lawrence Berkeley National Laboratory"/>
            <person name="Nybo J.L."/>
            <person name="Vesth T.C."/>
            <person name="Theobald S."/>
            <person name="Frisvad J.C."/>
            <person name="Larsen T.O."/>
            <person name="Kjaerboelling I."/>
            <person name="Rothschild-Mancinelli K."/>
            <person name="Lyhne E.K."/>
            <person name="Kogle M.E."/>
            <person name="Barry K."/>
            <person name="Clum A."/>
            <person name="Na H."/>
            <person name="Ledsgaard L."/>
            <person name="Lin J."/>
            <person name="Lipzen A."/>
            <person name="Kuo A."/>
            <person name="Riley R."/>
            <person name="Mondo S."/>
            <person name="LaButti K."/>
            <person name="Haridas S."/>
            <person name="Pangalinan J."/>
            <person name="Salamov A.A."/>
            <person name="Simmons B.A."/>
            <person name="Magnuson J.K."/>
            <person name="Chen J."/>
            <person name="Drula E."/>
            <person name="Henrissat B."/>
            <person name="Wiebenga A."/>
            <person name="Lubbers R.J."/>
            <person name="Gomes A.C."/>
            <person name="Makela M.R."/>
            <person name="Stajich J."/>
            <person name="Grigoriev I.V."/>
            <person name="Mortensen U.H."/>
            <person name="De vries R.P."/>
            <person name="Baker S.E."/>
            <person name="Andersen M.R."/>
        </authorList>
    </citation>
    <scope>NUCLEOTIDE SEQUENCE [LARGE SCALE GENOMIC DNA]</scope>
    <source>
        <strain evidence="3 4">CBS 600.67</strain>
    </source>
</reference>
<proteinExistence type="predicted"/>
<name>A0ABR4IDF0_9EURO</name>
<protein>
    <submittedName>
        <fullName evidence="3">Uncharacterized protein</fullName>
    </submittedName>
</protein>
<dbReference type="EMBL" id="JBFXLS010000034">
    <property type="protein sequence ID" value="KAL2825759.1"/>
    <property type="molecule type" value="Genomic_DNA"/>
</dbReference>
<keyword evidence="1" id="KW-0547">Nucleotide-binding</keyword>
<dbReference type="Gene3D" id="3.40.50.300">
    <property type="entry name" value="P-loop containing nucleotide triphosphate hydrolases"/>
    <property type="match status" value="1"/>
</dbReference>